<dbReference type="Proteomes" id="UP001431209">
    <property type="component" value="Unassembled WGS sequence"/>
</dbReference>
<evidence type="ECO:0000313" key="4">
    <source>
        <dbReference type="Proteomes" id="UP001431209"/>
    </source>
</evidence>
<name>A0AAW2ZBZ6_9EUKA</name>
<dbReference type="SUPFAM" id="SSF54695">
    <property type="entry name" value="POZ domain"/>
    <property type="match status" value="1"/>
</dbReference>
<feature type="domain" description="Cullin family profile" evidence="2">
    <location>
        <begin position="91"/>
        <end position="150"/>
    </location>
</feature>
<dbReference type="Pfam" id="PF26557">
    <property type="entry name" value="Cullin_AB"/>
    <property type="match status" value="1"/>
</dbReference>
<accession>A0AAW2ZBZ6</accession>
<dbReference type="Gene3D" id="3.30.710.10">
    <property type="entry name" value="Potassium Channel Kv1.1, Chain A"/>
    <property type="match status" value="1"/>
</dbReference>
<dbReference type="EMBL" id="JAOPGA020001330">
    <property type="protein sequence ID" value="KAL0487293.1"/>
    <property type="molecule type" value="Genomic_DNA"/>
</dbReference>
<sequence length="154" mass="17520">MFSGMFSVEPEQDGTYFIDREPGDFGIILERLRGQDVKKVVQSLDGERRVRLLNDVRFYCLEGAFQTYLPELGILREVDVHNARALHGDDDLVANYPNGSKYELLCTTSQICILDSFNACEADQVWSEEELSSTTGIPIRDIQRQMTPLCSCHH</sequence>
<dbReference type="PROSITE" id="PS50069">
    <property type="entry name" value="CULLIN_2"/>
    <property type="match status" value="1"/>
</dbReference>
<reference evidence="3 4" key="1">
    <citation type="submission" date="2024-03" db="EMBL/GenBank/DDBJ databases">
        <title>The Acrasis kona genome and developmental transcriptomes reveal deep origins of eukaryotic multicellular pathways.</title>
        <authorList>
            <person name="Sheikh S."/>
            <person name="Fu C.-J."/>
            <person name="Brown M.W."/>
            <person name="Baldauf S.L."/>
        </authorList>
    </citation>
    <scope>NUCLEOTIDE SEQUENCE [LARGE SCALE GENOMIC DNA]</scope>
    <source>
        <strain evidence="3 4">ATCC MYA-3509</strain>
    </source>
</reference>
<dbReference type="AlphaFoldDB" id="A0AAW2ZBZ6"/>
<evidence type="ECO:0000256" key="1">
    <source>
        <dbReference type="PROSITE-ProRule" id="PRU00330"/>
    </source>
</evidence>
<dbReference type="GO" id="GO:0031625">
    <property type="term" value="F:ubiquitin protein ligase binding"/>
    <property type="evidence" value="ECO:0007669"/>
    <property type="project" value="InterPro"/>
</dbReference>
<comment type="similarity">
    <text evidence="1">Belongs to the cullin family.</text>
</comment>
<dbReference type="GO" id="GO:0006511">
    <property type="term" value="P:ubiquitin-dependent protein catabolic process"/>
    <property type="evidence" value="ECO:0007669"/>
    <property type="project" value="InterPro"/>
</dbReference>
<organism evidence="3 4">
    <name type="scientific">Acrasis kona</name>
    <dbReference type="NCBI Taxonomy" id="1008807"/>
    <lineage>
        <taxon>Eukaryota</taxon>
        <taxon>Discoba</taxon>
        <taxon>Heterolobosea</taxon>
        <taxon>Tetramitia</taxon>
        <taxon>Eutetramitia</taxon>
        <taxon>Acrasidae</taxon>
        <taxon>Acrasis</taxon>
    </lineage>
</organism>
<proteinExistence type="inferred from homology"/>
<evidence type="ECO:0000313" key="3">
    <source>
        <dbReference type="EMBL" id="KAL0487293.1"/>
    </source>
</evidence>
<comment type="caution">
    <text evidence="3">The sequence shown here is derived from an EMBL/GenBank/DDBJ whole genome shotgun (WGS) entry which is preliminary data.</text>
</comment>
<evidence type="ECO:0000259" key="2">
    <source>
        <dbReference type="PROSITE" id="PS50069"/>
    </source>
</evidence>
<dbReference type="SUPFAM" id="SSF75632">
    <property type="entry name" value="Cullin homology domain"/>
    <property type="match status" value="1"/>
</dbReference>
<dbReference type="Gene3D" id="3.30.230.130">
    <property type="entry name" value="Cullin, Chain C, Domain 2"/>
    <property type="match status" value="1"/>
</dbReference>
<dbReference type="InterPro" id="IPR016158">
    <property type="entry name" value="Cullin_homology"/>
</dbReference>
<dbReference type="InterPro" id="IPR059120">
    <property type="entry name" value="Cullin-like_AB"/>
</dbReference>
<protein>
    <recommendedName>
        <fullName evidence="2">Cullin family profile domain-containing protein</fullName>
    </recommendedName>
</protein>
<dbReference type="InterPro" id="IPR036317">
    <property type="entry name" value="Cullin_homology_sf"/>
</dbReference>
<dbReference type="InterPro" id="IPR011333">
    <property type="entry name" value="SKP1/BTB/POZ_sf"/>
</dbReference>
<keyword evidence="4" id="KW-1185">Reference proteome</keyword>
<gene>
    <name evidence="3" type="ORF">AKO1_012211</name>
</gene>